<dbReference type="Gene3D" id="3.90.75.20">
    <property type="match status" value="1"/>
</dbReference>
<feature type="domain" description="NUMOD4" evidence="1">
    <location>
        <begin position="3"/>
        <end position="44"/>
    </location>
</feature>
<dbReference type="Pfam" id="PF07463">
    <property type="entry name" value="NUMOD4"/>
    <property type="match status" value="1"/>
</dbReference>
<accession>U4TSL1</accession>
<evidence type="ECO:0000313" key="3">
    <source>
        <dbReference type="Proteomes" id="UP000030647"/>
    </source>
</evidence>
<dbReference type="Proteomes" id="UP000030647">
    <property type="component" value="Unassembled WGS sequence"/>
</dbReference>
<dbReference type="EMBL" id="KI271597">
    <property type="protein sequence ID" value="ERL64472.1"/>
    <property type="molecule type" value="Genomic_DNA"/>
</dbReference>
<proteinExistence type="predicted"/>
<dbReference type="RefSeq" id="WP_022530215.1">
    <property type="nucleotide sequence ID" value="NZ_KI271597.1"/>
</dbReference>
<gene>
    <name evidence="2" type="ORF">L248_0883</name>
</gene>
<name>U4TSL1_9LACO</name>
<reference evidence="3" key="1">
    <citation type="journal article" date="2013" name="Genome Announc.">
        <title>Whole-Genome Sequencing of Lactobacillus shenzhenensis Strain LY-73T.</title>
        <authorList>
            <person name="Lin Z."/>
            <person name="Liu Z."/>
            <person name="Yang R."/>
            <person name="Zou Y."/>
            <person name="Wan D."/>
            <person name="Chen J."/>
            <person name="Guo M."/>
            <person name="Zhao J."/>
            <person name="Fang C."/>
            <person name="Yang R."/>
            <person name="Liu F."/>
        </authorList>
    </citation>
    <scope>NUCLEOTIDE SEQUENCE [LARGE SCALE GENOMIC DNA]</scope>
    <source>
        <strain evidence="3">LY-73</strain>
    </source>
</reference>
<dbReference type="InterPro" id="IPR044925">
    <property type="entry name" value="His-Me_finger_sf"/>
</dbReference>
<dbReference type="HOGENOM" id="CLU_1407223_0_0_9"/>
<dbReference type="OrthoDB" id="6631788at2"/>
<sequence length="193" mass="22653">MAEIWLPVAGERQYEISSWGRVRNVDQPDRFLKPGRRRHQYYFVASSNGRHRIYRLDKLVLSTFDPAFDRHDPNWEIIHVDGDEANCALANLKAVSRRDKIKFWQDRQVFRGPKSLAIEMCNADGQVITTFKGYTQAIRFLQDHGQLSQGDQTLRRGVSRLFYALNRARAPWRELYGYYWRASHPADPAKPEK</sequence>
<dbReference type="STRING" id="1231336.L248_0883"/>
<keyword evidence="3" id="KW-1185">Reference proteome</keyword>
<organism evidence="2 3">
    <name type="scientific">Schleiferilactobacillus shenzhenensis LY-73</name>
    <dbReference type="NCBI Taxonomy" id="1231336"/>
    <lineage>
        <taxon>Bacteria</taxon>
        <taxon>Bacillati</taxon>
        <taxon>Bacillota</taxon>
        <taxon>Bacilli</taxon>
        <taxon>Lactobacillales</taxon>
        <taxon>Lactobacillaceae</taxon>
        <taxon>Schleiferilactobacillus</taxon>
    </lineage>
</organism>
<protein>
    <recommendedName>
        <fullName evidence="1">NUMOD4 domain-containing protein</fullName>
    </recommendedName>
</protein>
<evidence type="ECO:0000259" key="1">
    <source>
        <dbReference type="Pfam" id="PF07463"/>
    </source>
</evidence>
<evidence type="ECO:0000313" key="2">
    <source>
        <dbReference type="EMBL" id="ERL64472.1"/>
    </source>
</evidence>
<dbReference type="SUPFAM" id="SSF54060">
    <property type="entry name" value="His-Me finger endonucleases"/>
    <property type="match status" value="1"/>
</dbReference>
<dbReference type="GO" id="GO:0016788">
    <property type="term" value="F:hydrolase activity, acting on ester bonds"/>
    <property type="evidence" value="ECO:0007669"/>
    <property type="project" value="InterPro"/>
</dbReference>
<dbReference type="AlphaFoldDB" id="U4TSL1"/>
<dbReference type="InterPro" id="IPR010902">
    <property type="entry name" value="NUMOD4"/>
</dbReference>